<feature type="domain" description="ABC transmembrane type-1" evidence="9">
    <location>
        <begin position="83"/>
        <end position="293"/>
    </location>
</feature>
<feature type="transmembrane region" description="Helical" evidence="8">
    <location>
        <begin position="421"/>
        <end position="442"/>
    </location>
</feature>
<feature type="transmembrane region" description="Helical" evidence="8">
    <location>
        <begin position="83"/>
        <end position="109"/>
    </location>
</feature>
<evidence type="ECO:0000256" key="5">
    <source>
        <dbReference type="ARBA" id="ARBA00022692"/>
    </source>
</evidence>
<evidence type="ECO:0000313" key="10">
    <source>
        <dbReference type="EMBL" id="QCC50667.1"/>
    </source>
</evidence>
<comment type="similarity">
    <text evidence="8">Belongs to the binding-protein-dependent transport system permease family.</text>
</comment>
<keyword evidence="2 8" id="KW-0813">Transport</keyword>
<comment type="subcellular location">
    <subcellularLocation>
        <location evidence="1">Cell inner membrane</location>
        <topology evidence="1">Multi-pass membrane protein</topology>
    </subcellularLocation>
    <subcellularLocation>
        <location evidence="8">Cell membrane</location>
        <topology evidence="8">Multi-pass membrane protein</topology>
    </subcellularLocation>
</comment>
<feature type="transmembrane region" description="Helical" evidence="8">
    <location>
        <begin position="504"/>
        <end position="522"/>
    </location>
</feature>
<evidence type="ECO:0000256" key="3">
    <source>
        <dbReference type="ARBA" id="ARBA00022475"/>
    </source>
</evidence>
<keyword evidence="3" id="KW-1003">Cell membrane</keyword>
<feature type="transmembrane region" description="Helical" evidence="8">
    <location>
        <begin position="214"/>
        <end position="236"/>
    </location>
</feature>
<evidence type="ECO:0000256" key="8">
    <source>
        <dbReference type="RuleBase" id="RU363032"/>
    </source>
</evidence>
<feature type="domain" description="ABC transmembrane type-1" evidence="9">
    <location>
        <begin position="383"/>
        <end position="576"/>
    </location>
</feature>
<feature type="transmembrane region" description="Helical" evidence="8">
    <location>
        <begin position="170"/>
        <end position="193"/>
    </location>
</feature>
<reference evidence="10 11" key="1">
    <citation type="journal article" date="2019" name="Nat. Commun.">
        <title>A new type of DNA phosphorothioation-based antiviral system in archaea.</title>
        <authorList>
            <person name="Xiong L."/>
            <person name="Liu S."/>
            <person name="Chen S."/>
            <person name="Xiao Y."/>
            <person name="Zhu B."/>
            <person name="Gao Y."/>
            <person name="Zhang Y."/>
            <person name="Chen B."/>
            <person name="Luo J."/>
            <person name="Deng Z."/>
            <person name="Chen X."/>
            <person name="Wang L."/>
            <person name="Chen S."/>
        </authorList>
    </citation>
    <scope>NUCLEOTIDE SEQUENCE [LARGE SCALE GENOMIC DNA]</scope>
    <source>
        <strain evidence="10 11">CBA1105</strain>
    </source>
</reference>
<dbReference type="Pfam" id="PF00528">
    <property type="entry name" value="BPD_transp_1"/>
    <property type="match status" value="2"/>
</dbReference>
<dbReference type="PROSITE" id="PS50928">
    <property type="entry name" value="ABC_TM1"/>
    <property type="match status" value="2"/>
</dbReference>
<dbReference type="Proteomes" id="UP000296706">
    <property type="component" value="Chromosome"/>
</dbReference>
<evidence type="ECO:0000256" key="1">
    <source>
        <dbReference type="ARBA" id="ARBA00004429"/>
    </source>
</evidence>
<keyword evidence="4" id="KW-0997">Cell inner membrane</keyword>
<feature type="transmembrane region" description="Helical" evidence="8">
    <location>
        <begin position="557"/>
        <end position="576"/>
    </location>
</feature>
<evidence type="ECO:0000256" key="7">
    <source>
        <dbReference type="ARBA" id="ARBA00023136"/>
    </source>
</evidence>
<sequence>MDNDTLKRFARAFDSLQTYLRSALTSRVGLFLVPFVFLLTLIGIPLAFFFWSSLWTTTPGFGGEVTLSGYETLLTHPDVHQTLWNTAILTIFGTLVALVIGISAVIFTLKMDLPRWVQSTVSALMIVQFLIPDFIQGLAWDFYLDPYGPINRILVLFPMINEPVVSANNIWTIAFIFGTHYAGLVYLLTSGAARSIPPQLEEMSLISGAGRRTIFARIDLPLIVPSLLVATVIVFVRGVQSFSLPLVLGLQNQVYTVASLMYLELSEFPVNFTFVGSLGVTILFVSLWLLAIQRRLVGSDARYETITGHGEHTDSFRYYHNNYFTVSFVLLLVIVYILPITMIFIGSLQRAWVGFRFEFVQWSLEGYRGLLFGTWTDVFQESLLNSAIVGVATGTLAIILGLIISYLSVKTDWGGGTVLGYLSYAPIAIPGIVLASALQWLILEYNDLLGFLYGSLIIIAIAFAAKFLVYGVRAANSSLRSIGSNLDEIARVSGANRSVLLREIYAPLIAPGLLAGFIIIVVDTTKSLSIPIILGGNQDMIVQSAIWYFISQGELNVAAAYSVLLISGVTLLYMLAYRLGFDLTSI</sequence>
<keyword evidence="5 8" id="KW-0812">Transmembrane</keyword>
<dbReference type="STRING" id="1457250.GCA_000755225_03338"/>
<feature type="transmembrane region" description="Helical" evidence="8">
    <location>
        <begin position="270"/>
        <end position="292"/>
    </location>
</feature>
<evidence type="ECO:0000313" key="11">
    <source>
        <dbReference type="Proteomes" id="UP000296706"/>
    </source>
</evidence>
<dbReference type="GO" id="GO:0005886">
    <property type="term" value="C:plasma membrane"/>
    <property type="evidence" value="ECO:0007669"/>
    <property type="project" value="UniProtKB-SubCell"/>
</dbReference>
<evidence type="ECO:0000259" key="9">
    <source>
        <dbReference type="PROSITE" id="PS50928"/>
    </source>
</evidence>
<feature type="transmembrane region" description="Helical" evidence="8">
    <location>
        <begin position="448"/>
        <end position="472"/>
    </location>
</feature>
<keyword evidence="7 8" id="KW-0472">Membrane</keyword>
<organism evidence="10 11">
    <name type="scientific">Halapricum salinum</name>
    <dbReference type="NCBI Taxonomy" id="1457250"/>
    <lineage>
        <taxon>Archaea</taxon>
        <taxon>Methanobacteriati</taxon>
        <taxon>Methanobacteriota</taxon>
        <taxon>Stenosarchaea group</taxon>
        <taxon>Halobacteria</taxon>
        <taxon>Halobacteriales</taxon>
        <taxon>Haloarculaceae</taxon>
        <taxon>Halapricum</taxon>
    </lineage>
</organism>
<feature type="transmembrane region" description="Helical" evidence="8">
    <location>
        <begin position="121"/>
        <end position="140"/>
    </location>
</feature>
<dbReference type="GO" id="GO:0055085">
    <property type="term" value="P:transmembrane transport"/>
    <property type="evidence" value="ECO:0007669"/>
    <property type="project" value="InterPro"/>
</dbReference>
<dbReference type="PANTHER" id="PTHR43357:SF4">
    <property type="entry name" value="INNER MEMBRANE ABC TRANSPORTER PERMEASE PROTEIN YDCV"/>
    <property type="match status" value="1"/>
</dbReference>
<feature type="transmembrane region" description="Helical" evidence="8">
    <location>
        <begin position="28"/>
        <end position="51"/>
    </location>
</feature>
<evidence type="ECO:0000256" key="2">
    <source>
        <dbReference type="ARBA" id="ARBA00022448"/>
    </source>
</evidence>
<keyword evidence="6 8" id="KW-1133">Transmembrane helix</keyword>
<dbReference type="AlphaFoldDB" id="A0A4D6HD73"/>
<name>A0A4D6HD73_9EURY</name>
<feature type="transmembrane region" description="Helical" evidence="8">
    <location>
        <begin position="323"/>
        <end position="345"/>
    </location>
</feature>
<protein>
    <submittedName>
        <fullName evidence="10">Iron ABC transporter permease</fullName>
    </submittedName>
</protein>
<dbReference type="Gene3D" id="1.10.3720.10">
    <property type="entry name" value="MetI-like"/>
    <property type="match status" value="2"/>
</dbReference>
<dbReference type="SUPFAM" id="SSF161098">
    <property type="entry name" value="MetI-like"/>
    <property type="match status" value="2"/>
</dbReference>
<dbReference type="PANTHER" id="PTHR43357">
    <property type="entry name" value="INNER MEMBRANE ABC TRANSPORTER PERMEASE PROTEIN YDCV"/>
    <property type="match status" value="1"/>
</dbReference>
<dbReference type="EMBL" id="CP031310">
    <property type="protein sequence ID" value="QCC50667.1"/>
    <property type="molecule type" value="Genomic_DNA"/>
</dbReference>
<keyword evidence="11" id="KW-1185">Reference proteome</keyword>
<dbReference type="InterPro" id="IPR000515">
    <property type="entry name" value="MetI-like"/>
</dbReference>
<proteinExistence type="inferred from homology"/>
<dbReference type="CDD" id="cd06261">
    <property type="entry name" value="TM_PBP2"/>
    <property type="match status" value="2"/>
</dbReference>
<accession>A0A4D6HD73</accession>
<feature type="transmembrane region" description="Helical" evidence="8">
    <location>
        <begin position="387"/>
        <end position="409"/>
    </location>
</feature>
<gene>
    <name evidence="10" type="ORF">DV733_05150</name>
</gene>
<evidence type="ECO:0000256" key="4">
    <source>
        <dbReference type="ARBA" id="ARBA00022519"/>
    </source>
</evidence>
<evidence type="ECO:0000256" key="6">
    <source>
        <dbReference type="ARBA" id="ARBA00022989"/>
    </source>
</evidence>
<dbReference type="KEGG" id="hsn:DV733_05150"/>
<dbReference type="InterPro" id="IPR035906">
    <property type="entry name" value="MetI-like_sf"/>
</dbReference>